<evidence type="ECO:0008006" key="2">
    <source>
        <dbReference type="Google" id="ProtNLM"/>
    </source>
</evidence>
<name>A0A381R9Z6_9ZZZZ</name>
<dbReference type="InterPro" id="IPR036097">
    <property type="entry name" value="HisK_dim/P_sf"/>
</dbReference>
<proteinExistence type="predicted"/>
<evidence type="ECO:0000313" key="1">
    <source>
        <dbReference type="EMBL" id="SUZ87758.1"/>
    </source>
</evidence>
<dbReference type="EMBL" id="UINC01001738">
    <property type="protein sequence ID" value="SUZ87758.1"/>
    <property type="molecule type" value="Genomic_DNA"/>
</dbReference>
<protein>
    <recommendedName>
        <fullName evidence="2">Signal transduction histidine kinase dimerisation/phosphoacceptor domain-containing protein</fullName>
    </recommendedName>
</protein>
<organism evidence="1">
    <name type="scientific">marine metagenome</name>
    <dbReference type="NCBI Taxonomy" id="408172"/>
    <lineage>
        <taxon>unclassified sequences</taxon>
        <taxon>metagenomes</taxon>
        <taxon>ecological metagenomes</taxon>
    </lineage>
</organism>
<dbReference type="SUPFAM" id="SSF47384">
    <property type="entry name" value="Homodimeric domain of signal transducing histidine kinase"/>
    <property type="match status" value="1"/>
</dbReference>
<dbReference type="AlphaFoldDB" id="A0A381R9Z6"/>
<reference evidence="1" key="1">
    <citation type="submission" date="2018-05" db="EMBL/GenBank/DDBJ databases">
        <authorList>
            <person name="Lanie J.A."/>
            <person name="Ng W.-L."/>
            <person name="Kazmierczak K.M."/>
            <person name="Andrzejewski T.M."/>
            <person name="Davidsen T.M."/>
            <person name="Wayne K.J."/>
            <person name="Tettelin H."/>
            <person name="Glass J.I."/>
            <person name="Rusch D."/>
            <person name="Podicherti R."/>
            <person name="Tsui H.-C.T."/>
            <person name="Winkler M.E."/>
        </authorList>
    </citation>
    <scope>NUCLEOTIDE SEQUENCE</scope>
</reference>
<dbReference type="CDD" id="cd00082">
    <property type="entry name" value="HisKA"/>
    <property type="match status" value="1"/>
</dbReference>
<dbReference type="Gene3D" id="1.10.287.130">
    <property type="match status" value="1"/>
</dbReference>
<dbReference type="GO" id="GO:0000155">
    <property type="term" value="F:phosphorelay sensor kinase activity"/>
    <property type="evidence" value="ECO:0007669"/>
    <property type="project" value="InterPro"/>
</dbReference>
<sequence>MSESLLEMLSAREQLLLDVSHELRSPMTRMKVALEFIPKNSSGEVYSSMCRKWSRW</sequence>
<dbReference type="InterPro" id="IPR003661">
    <property type="entry name" value="HisK_dim/P_dom"/>
</dbReference>
<accession>A0A381R9Z6</accession>
<gene>
    <name evidence="1" type="ORF">METZ01_LOCUS40612</name>
</gene>